<dbReference type="Gene3D" id="3.40.630.30">
    <property type="match status" value="2"/>
</dbReference>
<feature type="coiled-coil region" evidence="7">
    <location>
        <begin position="265"/>
        <end position="292"/>
    </location>
</feature>
<dbReference type="Gene3D" id="1.20.58.90">
    <property type="match status" value="1"/>
</dbReference>
<keyword evidence="3" id="KW-0133">Cell shape</keyword>
<protein>
    <submittedName>
        <fullName evidence="8">Peptidoglycan bridge formation glycyltransferase FemA/FemB family protein</fullName>
    </submittedName>
</protein>
<dbReference type="PROSITE" id="PS51191">
    <property type="entry name" value="FEMABX"/>
    <property type="match status" value="1"/>
</dbReference>
<dbReference type="AlphaFoldDB" id="A0A9D1IPR1"/>
<comment type="similarity">
    <text evidence="1">Belongs to the FemABX family.</text>
</comment>
<comment type="caution">
    <text evidence="8">The sequence shown here is derived from an EMBL/GenBank/DDBJ whole genome shotgun (WGS) entry which is preliminary data.</text>
</comment>
<evidence type="ECO:0000256" key="1">
    <source>
        <dbReference type="ARBA" id="ARBA00009943"/>
    </source>
</evidence>
<dbReference type="EMBL" id="DVMT01000015">
    <property type="protein sequence ID" value="HIU39904.1"/>
    <property type="molecule type" value="Genomic_DNA"/>
</dbReference>
<dbReference type="GO" id="GO:0071555">
    <property type="term" value="P:cell wall organization"/>
    <property type="evidence" value="ECO:0007669"/>
    <property type="project" value="UniProtKB-KW"/>
</dbReference>
<evidence type="ECO:0000256" key="2">
    <source>
        <dbReference type="ARBA" id="ARBA00022679"/>
    </source>
</evidence>
<organism evidence="8 9">
    <name type="scientific">Candidatus Aphodocola excrementigallinarum</name>
    <dbReference type="NCBI Taxonomy" id="2840670"/>
    <lineage>
        <taxon>Bacteria</taxon>
        <taxon>Bacillati</taxon>
        <taxon>Bacillota</taxon>
        <taxon>Bacilli</taxon>
        <taxon>Candidatus Aphodocola</taxon>
    </lineage>
</organism>
<keyword evidence="2" id="KW-0808">Transferase</keyword>
<proteinExistence type="inferred from homology"/>
<dbReference type="InterPro" id="IPR050644">
    <property type="entry name" value="PG_Glycine_Bridge_Synth"/>
</dbReference>
<reference evidence="8" key="2">
    <citation type="journal article" date="2021" name="PeerJ">
        <title>Extensive microbial diversity within the chicken gut microbiome revealed by metagenomics and culture.</title>
        <authorList>
            <person name="Gilroy R."/>
            <person name="Ravi A."/>
            <person name="Getino M."/>
            <person name="Pursley I."/>
            <person name="Horton D.L."/>
            <person name="Alikhan N.F."/>
            <person name="Baker D."/>
            <person name="Gharbi K."/>
            <person name="Hall N."/>
            <person name="Watson M."/>
            <person name="Adriaenssens E.M."/>
            <person name="Foster-Nyarko E."/>
            <person name="Jarju S."/>
            <person name="Secka A."/>
            <person name="Antonio M."/>
            <person name="Oren A."/>
            <person name="Chaudhuri R.R."/>
            <person name="La Ragione R."/>
            <person name="Hildebrand F."/>
            <person name="Pallen M.J."/>
        </authorList>
    </citation>
    <scope>NUCLEOTIDE SEQUENCE</scope>
    <source>
        <strain evidence="8">CHK193-30670</strain>
    </source>
</reference>
<dbReference type="PANTHER" id="PTHR36174:SF1">
    <property type="entry name" value="LIPID II:GLYCINE GLYCYLTRANSFERASE"/>
    <property type="match status" value="1"/>
</dbReference>
<evidence type="ECO:0000313" key="8">
    <source>
        <dbReference type="EMBL" id="HIU39904.1"/>
    </source>
</evidence>
<evidence type="ECO:0000256" key="6">
    <source>
        <dbReference type="ARBA" id="ARBA00023316"/>
    </source>
</evidence>
<dbReference type="GO" id="GO:0009252">
    <property type="term" value="P:peptidoglycan biosynthetic process"/>
    <property type="evidence" value="ECO:0007669"/>
    <property type="project" value="UniProtKB-KW"/>
</dbReference>
<evidence type="ECO:0000313" key="9">
    <source>
        <dbReference type="Proteomes" id="UP000824074"/>
    </source>
</evidence>
<dbReference type="PANTHER" id="PTHR36174">
    <property type="entry name" value="LIPID II:GLYCINE GLYCYLTRANSFERASE"/>
    <property type="match status" value="1"/>
</dbReference>
<dbReference type="SUPFAM" id="SSF55729">
    <property type="entry name" value="Acyl-CoA N-acyltransferases (Nat)"/>
    <property type="match status" value="2"/>
</dbReference>
<evidence type="ECO:0000256" key="3">
    <source>
        <dbReference type="ARBA" id="ARBA00022960"/>
    </source>
</evidence>
<keyword evidence="6" id="KW-0961">Cell wall biogenesis/degradation</keyword>
<keyword evidence="7" id="KW-0175">Coiled coil</keyword>
<gene>
    <name evidence="8" type="ORF">IAB68_01200</name>
</gene>
<dbReference type="InterPro" id="IPR016181">
    <property type="entry name" value="Acyl_CoA_acyltransferase"/>
</dbReference>
<evidence type="ECO:0000256" key="5">
    <source>
        <dbReference type="ARBA" id="ARBA00023315"/>
    </source>
</evidence>
<sequence length="414" mass="48485">MKYVFKTNIDEKEFDKFVTSFPSTSFMQTTSWAKVKTAWEHDFVGMYENDELKASAMILKRKLFLNKKLYYVPRGFVIDYKNKKLLKEFVNNIVSYAKKDGAIDIKIDPFICFNEDNIQNIKKNKNIEVNKLYTNDTKEIIKNLENIGFKHAGFKKEVNAYIQPRYTMAISLKDKDGNFYDKETLRRTFPKNTRNYIGNYQEQRGVEFSFSTDIKDVKDLVSVLHCTEQRQHINLRSEKYFKKLMECFPNNAVLFFARVDINKYIKFLKEDMKENENKKEFCQKQIKEAEEVKKEYGLKPLAGATIVMMPTCNSGIKTASFLYAGTNTKILPSLKITNGLMFYRLCYCLDKACDYCDLGGVDGSLEDHLSTFKSKFNPNVLELVGEYDLVISKFWYAMFNLGMDVRKIIRKLKK</sequence>
<name>A0A9D1IPR1_9FIRM</name>
<dbReference type="Proteomes" id="UP000824074">
    <property type="component" value="Unassembled WGS sequence"/>
</dbReference>
<keyword evidence="4" id="KW-0573">Peptidoglycan synthesis</keyword>
<evidence type="ECO:0000256" key="7">
    <source>
        <dbReference type="SAM" id="Coils"/>
    </source>
</evidence>
<dbReference type="GO" id="GO:0008360">
    <property type="term" value="P:regulation of cell shape"/>
    <property type="evidence" value="ECO:0007669"/>
    <property type="project" value="UniProtKB-KW"/>
</dbReference>
<evidence type="ECO:0000256" key="4">
    <source>
        <dbReference type="ARBA" id="ARBA00022984"/>
    </source>
</evidence>
<dbReference type="GO" id="GO:0016755">
    <property type="term" value="F:aminoacyltransferase activity"/>
    <property type="evidence" value="ECO:0007669"/>
    <property type="project" value="InterPro"/>
</dbReference>
<reference evidence="8" key="1">
    <citation type="submission" date="2020-10" db="EMBL/GenBank/DDBJ databases">
        <authorList>
            <person name="Gilroy R."/>
        </authorList>
    </citation>
    <scope>NUCLEOTIDE SEQUENCE</scope>
    <source>
        <strain evidence="8">CHK193-30670</strain>
    </source>
</reference>
<dbReference type="InterPro" id="IPR003447">
    <property type="entry name" value="FEMABX"/>
</dbReference>
<keyword evidence="5" id="KW-0012">Acyltransferase</keyword>
<dbReference type="Pfam" id="PF02388">
    <property type="entry name" value="FemAB"/>
    <property type="match status" value="1"/>
</dbReference>
<accession>A0A9D1IPR1</accession>